<accession>A0A5E7MXZ8</accession>
<protein>
    <submittedName>
        <fullName evidence="1">Uncharacterized protein</fullName>
    </submittedName>
</protein>
<gene>
    <name evidence="1" type="ORF">PS870_04250</name>
</gene>
<dbReference type="RefSeq" id="WP_154912927.1">
    <property type="nucleotide sequence ID" value="NZ_CABVIK010000014.1"/>
</dbReference>
<name>A0A5E7MXZ8_PSEFL</name>
<reference evidence="1 2" key="1">
    <citation type="submission" date="2019-09" db="EMBL/GenBank/DDBJ databases">
        <authorList>
            <person name="Chandra G."/>
            <person name="Truman W A."/>
        </authorList>
    </citation>
    <scope>NUCLEOTIDE SEQUENCE [LARGE SCALE GENOMIC DNA]</scope>
    <source>
        <strain evidence="1">PS870</strain>
    </source>
</reference>
<dbReference type="Proteomes" id="UP000349468">
    <property type="component" value="Unassembled WGS sequence"/>
</dbReference>
<sequence>MENSKFGGSNTQLSIPARLSSLNGGERIDVTLDDGTTVSGLFVSYEDNKLKLTLVGTDHDKEILVKTIKDLRVPQITAKAR</sequence>
<proteinExistence type="predicted"/>
<evidence type="ECO:0000313" key="2">
    <source>
        <dbReference type="Proteomes" id="UP000349468"/>
    </source>
</evidence>
<evidence type="ECO:0000313" key="1">
    <source>
        <dbReference type="EMBL" id="VVP29622.1"/>
    </source>
</evidence>
<dbReference type="EMBL" id="CABVIK010000014">
    <property type="protein sequence ID" value="VVP29622.1"/>
    <property type="molecule type" value="Genomic_DNA"/>
</dbReference>
<dbReference type="AlphaFoldDB" id="A0A5E7MXZ8"/>
<organism evidence="1 2">
    <name type="scientific">Pseudomonas fluorescens</name>
    <dbReference type="NCBI Taxonomy" id="294"/>
    <lineage>
        <taxon>Bacteria</taxon>
        <taxon>Pseudomonadati</taxon>
        <taxon>Pseudomonadota</taxon>
        <taxon>Gammaproteobacteria</taxon>
        <taxon>Pseudomonadales</taxon>
        <taxon>Pseudomonadaceae</taxon>
        <taxon>Pseudomonas</taxon>
    </lineage>
</organism>